<accession>A0A839IQQ7</accession>
<dbReference type="GO" id="GO:0046487">
    <property type="term" value="P:glyoxylate metabolic process"/>
    <property type="evidence" value="ECO:0007669"/>
    <property type="project" value="TreeGrafter"/>
</dbReference>
<evidence type="ECO:0000313" key="5">
    <source>
        <dbReference type="EMBL" id="MBB1486829.1"/>
    </source>
</evidence>
<sequence>MTTAEKNYFIANLSLLYSQLPLSDRFEAAAEHGFSAVEIQFPYELSISEIGSKLTEYGLRLHLINIPAGDLLQGGKGLSCHPENEQAFREACAQAMEYATALNVRTVNVLAGNLCPEDNRATCLDTYISNIRYAAELFMLEGIQVSFEAINDKDMPDYLYHSFTEMLDIYRKTGHANAGMQYDIYHMARMGEDIISQLGEYGEQIAHIQFADVPGRGAPGSGSLDLPGIFKAIEASSYIGPVAAEYKITGDNDLDYAWLKL</sequence>
<dbReference type="AlphaFoldDB" id="A0A839IQQ7"/>
<dbReference type="PANTHER" id="PTHR43489:SF6">
    <property type="entry name" value="HYDROXYPYRUVATE ISOMERASE-RELATED"/>
    <property type="match status" value="1"/>
</dbReference>
<gene>
    <name evidence="5" type="ORF">H4O21_09425</name>
</gene>
<dbReference type="SUPFAM" id="SSF51658">
    <property type="entry name" value="Xylose isomerase-like"/>
    <property type="match status" value="1"/>
</dbReference>
<evidence type="ECO:0000259" key="4">
    <source>
        <dbReference type="Pfam" id="PF01261"/>
    </source>
</evidence>
<evidence type="ECO:0000256" key="1">
    <source>
        <dbReference type="ARBA" id="ARBA00023235"/>
    </source>
</evidence>
<dbReference type="GO" id="GO:0008903">
    <property type="term" value="F:hydroxypyruvate isomerase activity"/>
    <property type="evidence" value="ECO:0007669"/>
    <property type="project" value="TreeGrafter"/>
</dbReference>
<feature type="active site" description="Proton donor/acceptor" evidence="3">
    <location>
        <position position="148"/>
    </location>
</feature>
<comment type="caution">
    <text evidence="5">The sequence shown here is derived from an EMBL/GenBank/DDBJ whole genome shotgun (WGS) entry which is preliminary data.</text>
</comment>
<reference evidence="5 6" key="1">
    <citation type="submission" date="2020-08" db="EMBL/GenBank/DDBJ databases">
        <title>Oceanospirillum sp. nov. isolated from marine sediment.</title>
        <authorList>
            <person name="Ji X."/>
        </authorList>
    </citation>
    <scope>NUCLEOTIDE SEQUENCE [LARGE SCALE GENOMIC DNA]</scope>
    <source>
        <strain evidence="5 6">D5</strain>
    </source>
</reference>
<dbReference type="RefSeq" id="WP_182808605.1">
    <property type="nucleotide sequence ID" value="NZ_JACJFM010000009.1"/>
</dbReference>
<protein>
    <submittedName>
        <fullName evidence="5">TIM barrel protein</fullName>
    </submittedName>
</protein>
<dbReference type="InterPro" id="IPR050417">
    <property type="entry name" value="Sugar_Epim/Isomerase"/>
</dbReference>
<name>A0A839IQQ7_9GAMM</name>
<evidence type="ECO:0000256" key="3">
    <source>
        <dbReference type="PIRSR" id="PIRSR006241-50"/>
    </source>
</evidence>
<dbReference type="Pfam" id="PF01261">
    <property type="entry name" value="AP_endonuc_2"/>
    <property type="match status" value="1"/>
</dbReference>
<dbReference type="EMBL" id="JACJFM010000009">
    <property type="protein sequence ID" value="MBB1486829.1"/>
    <property type="molecule type" value="Genomic_DNA"/>
</dbReference>
<dbReference type="InterPro" id="IPR013022">
    <property type="entry name" value="Xyl_isomerase-like_TIM-brl"/>
</dbReference>
<dbReference type="PIRSF" id="PIRSF006241">
    <property type="entry name" value="HyI"/>
    <property type="match status" value="1"/>
</dbReference>
<feature type="domain" description="Xylose isomerase-like TIM barrel" evidence="4">
    <location>
        <begin position="26"/>
        <end position="249"/>
    </location>
</feature>
<evidence type="ECO:0000313" key="6">
    <source>
        <dbReference type="Proteomes" id="UP000565262"/>
    </source>
</evidence>
<evidence type="ECO:0000256" key="2">
    <source>
        <dbReference type="PIRNR" id="PIRNR006241"/>
    </source>
</evidence>
<keyword evidence="1 2" id="KW-0413">Isomerase</keyword>
<dbReference type="PANTHER" id="PTHR43489">
    <property type="entry name" value="ISOMERASE"/>
    <property type="match status" value="1"/>
</dbReference>
<keyword evidence="6" id="KW-1185">Reference proteome</keyword>
<proteinExistence type="inferred from homology"/>
<dbReference type="Proteomes" id="UP000565262">
    <property type="component" value="Unassembled WGS sequence"/>
</dbReference>
<organism evidence="5 6">
    <name type="scientific">Oceanospirillum sediminis</name>
    <dbReference type="NCBI Taxonomy" id="2760088"/>
    <lineage>
        <taxon>Bacteria</taxon>
        <taxon>Pseudomonadati</taxon>
        <taxon>Pseudomonadota</taxon>
        <taxon>Gammaproteobacteria</taxon>
        <taxon>Oceanospirillales</taxon>
        <taxon>Oceanospirillaceae</taxon>
        <taxon>Oceanospirillum</taxon>
    </lineage>
</organism>
<feature type="active site" description="Proton donor/acceptor" evidence="3">
    <location>
        <position position="245"/>
    </location>
</feature>
<dbReference type="InterPro" id="IPR036237">
    <property type="entry name" value="Xyl_isomerase-like_sf"/>
</dbReference>
<dbReference type="InterPro" id="IPR026040">
    <property type="entry name" value="HyI-like"/>
</dbReference>
<comment type="similarity">
    <text evidence="2">Belongs to the hyi family.</text>
</comment>
<dbReference type="Gene3D" id="3.20.20.150">
    <property type="entry name" value="Divalent-metal-dependent TIM barrel enzymes"/>
    <property type="match status" value="1"/>
</dbReference>